<evidence type="ECO:0000256" key="1">
    <source>
        <dbReference type="SAM" id="Phobius"/>
    </source>
</evidence>
<accession>A0ABV6N791</accession>
<keyword evidence="1" id="KW-1133">Transmembrane helix</keyword>
<keyword evidence="1" id="KW-0812">Transmembrane</keyword>
<keyword evidence="3" id="KW-1185">Reference proteome</keyword>
<gene>
    <name evidence="2" type="ORF">ACFFH7_43670</name>
</gene>
<dbReference type="RefSeq" id="WP_273943878.1">
    <property type="nucleotide sequence ID" value="NZ_CP097263.1"/>
</dbReference>
<organism evidence="2 3">
    <name type="scientific">Kutzneria chonburiensis</name>
    <dbReference type="NCBI Taxonomy" id="1483604"/>
    <lineage>
        <taxon>Bacteria</taxon>
        <taxon>Bacillati</taxon>
        <taxon>Actinomycetota</taxon>
        <taxon>Actinomycetes</taxon>
        <taxon>Pseudonocardiales</taxon>
        <taxon>Pseudonocardiaceae</taxon>
        <taxon>Kutzneria</taxon>
    </lineage>
</organism>
<reference evidence="2 3" key="1">
    <citation type="submission" date="2024-09" db="EMBL/GenBank/DDBJ databases">
        <authorList>
            <person name="Sun Q."/>
            <person name="Mori K."/>
        </authorList>
    </citation>
    <scope>NUCLEOTIDE SEQUENCE [LARGE SCALE GENOMIC DNA]</scope>
    <source>
        <strain evidence="2 3">TBRC 1432</strain>
    </source>
</reference>
<keyword evidence="1" id="KW-0472">Membrane</keyword>
<proteinExistence type="predicted"/>
<name>A0ABV6N791_9PSEU</name>
<dbReference type="Proteomes" id="UP001589810">
    <property type="component" value="Unassembled WGS sequence"/>
</dbReference>
<dbReference type="EMBL" id="JBHLUD010000016">
    <property type="protein sequence ID" value="MFC0548469.1"/>
    <property type="molecule type" value="Genomic_DNA"/>
</dbReference>
<evidence type="ECO:0000313" key="3">
    <source>
        <dbReference type="Proteomes" id="UP001589810"/>
    </source>
</evidence>
<sequence>MLRSFIDWLDDYLAGEGPSGLARAVVGLLSFAALCGAILGDIAIRAGAIVAIMLLVLGGGLVLLADRRSLQRRIRADQRLIFDYAHALHGRTPGYHITSWDKTIVVAANGDAVDTMKVRARAERTGVQAFYLWFGCGWPQPAKYQRKVHVEVRTLLVDDVPGTRLDRTVVWFPNGRFVVIVQFPSTLEAGNDIYLQLEVAWPGKCRPLIRGECDRYTLTLSHLLTQARYKIVLPKGADTYSDPIGFQEGVTLKSGTDVEGRPTHVIEAHDVPPNHAIGLQLELKKGAYPATRQGRPFQTADQ</sequence>
<comment type="caution">
    <text evidence="2">The sequence shown here is derived from an EMBL/GenBank/DDBJ whole genome shotgun (WGS) entry which is preliminary data.</text>
</comment>
<feature type="transmembrane region" description="Helical" evidence="1">
    <location>
        <begin position="21"/>
        <end position="40"/>
    </location>
</feature>
<feature type="transmembrane region" description="Helical" evidence="1">
    <location>
        <begin position="46"/>
        <end position="65"/>
    </location>
</feature>
<evidence type="ECO:0000313" key="2">
    <source>
        <dbReference type="EMBL" id="MFC0548469.1"/>
    </source>
</evidence>
<protein>
    <submittedName>
        <fullName evidence="2">Uncharacterized protein</fullName>
    </submittedName>
</protein>